<dbReference type="Gene3D" id="3.40.30.10">
    <property type="entry name" value="Glutaredoxin"/>
    <property type="match status" value="1"/>
</dbReference>
<dbReference type="AlphaFoldDB" id="A0A150J929"/>
<name>A0A150J929_9EURY</name>
<dbReference type="Pfam" id="PF14595">
    <property type="entry name" value="Thioredoxin_9"/>
    <property type="match status" value="1"/>
</dbReference>
<dbReference type="STRING" id="1705564.APG08_00843"/>
<dbReference type="EMBL" id="LNGC01000002">
    <property type="protein sequence ID" value="KYC53737.1"/>
    <property type="molecule type" value="Genomic_DNA"/>
</dbReference>
<protein>
    <recommendedName>
        <fullName evidence="3">Thioredoxin domain-containing protein</fullName>
    </recommendedName>
</protein>
<accession>A0A150J929</accession>
<proteinExistence type="predicted"/>
<sequence>MKIVSIIAFIMAFVLLISGIYGLNIGPVSIEGRQYQQANQIGSYICLSCIGLTGSTVSHTLTDDTINRLKKIDYPVKVWVFTSNDCPTCPDAKAIILNFTVENPNISYEEIKLETQGQFFDTYAVSELPTVIFFNKDGVVLRKNNFVHKIIGIDRLQEKIIEAIEMVS</sequence>
<dbReference type="InterPro" id="IPR036249">
    <property type="entry name" value="Thioredoxin-like_sf"/>
</dbReference>
<evidence type="ECO:0008006" key="3">
    <source>
        <dbReference type="Google" id="ProtNLM"/>
    </source>
</evidence>
<dbReference type="Proteomes" id="UP000075398">
    <property type="component" value="Unassembled WGS sequence"/>
</dbReference>
<dbReference type="SUPFAM" id="SSF52833">
    <property type="entry name" value="Thioredoxin-like"/>
    <property type="match status" value="1"/>
</dbReference>
<comment type="caution">
    <text evidence="1">The sequence shown here is derived from an EMBL/GenBank/DDBJ whole genome shotgun (WGS) entry which is preliminary data.</text>
</comment>
<evidence type="ECO:0000313" key="2">
    <source>
        <dbReference type="Proteomes" id="UP000075398"/>
    </source>
</evidence>
<evidence type="ECO:0000313" key="1">
    <source>
        <dbReference type="EMBL" id="KYC53737.1"/>
    </source>
</evidence>
<organism evidence="1 2">
    <name type="scientific">Candidatus Methanofastidiosum methylothiophilum</name>
    <dbReference type="NCBI Taxonomy" id="1705564"/>
    <lineage>
        <taxon>Archaea</taxon>
        <taxon>Methanobacteriati</taxon>
        <taxon>Methanobacteriota</taxon>
        <taxon>Stenosarchaea group</taxon>
        <taxon>Candidatus Methanofastidiosia</taxon>
        <taxon>Candidatus Methanofastidiosales</taxon>
        <taxon>Candidatus Methanofastidiosaceae</taxon>
        <taxon>Candidatus Methanofastidiosum</taxon>
    </lineage>
</organism>
<gene>
    <name evidence="1" type="ORF">AMQ22_00124</name>
</gene>
<reference evidence="1 2" key="1">
    <citation type="journal article" date="2016" name="ISME J.">
        <title>Chasing the elusive Euryarchaeota class WSA2: genomes reveal a uniquely fastidious methyl-reducing methanogen.</title>
        <authorList>
            <person name="Nobu M.K."/>
            <person name="Narihiro T."/>
            <person name="Kuroda K."/>
            <person name="Mei R."/>
            <person name="Liu W.T."/>
        </authorList>
    </citation>
    <scope>NUCLEOTIDE SEQUENCE [LARGE SCALE GENOMIC DNA]</scope>
    <source>
        <strain evidence="1">U1lsi0528_Bin055</strain>
    </source>
</reference>